<keyword evidence="2" id="KW-1133">Transmembrane helix</keyword>
<feature type="compositionally biased region" description="Polar residues" evidence="1">
    <location>
        <begin position="179"/>
        <end position="193"/>
    </location>
</feature>
<name>A0AA36GIY1_CYLNA</name>
<protein>
    <submittedName>
        <fullName evidence="3">Uncharacterized protein</fullName>
    </submittedName>
</protein>
<evidence type="ECO:0000313" key="3">
    <source>
        <dbReference type="EMBL" id="CAJ0590721.1"/>
    </source>
</evidence>
<keyword evidence="4" id="KW-1185">Reference proteome</keyword>
<evidence type="ECO:0000256" key="1">
    <source>
        <dbReference type="SAM" id="MobiDB-lite"/>
    </source>
</evidence>
<keyword evidence="2" id="KW-0812">Transmembrane</keyword>
<comment type="caution">
    <text evidence="3">The sequence shown here is derived from an EMBL/GenBank/DDBJ whole genome shotgun (WGS) entry which is preliminary data.</text>
</comment>
<dbReference type="AlphaFoldDB" id="A0AA36GIY1"/>
<accession>A0AA36GIY1</accession>
<sequence>MSHTHRPRRAEGYTRRESHYSHEHLESFGRLPSYDIPRGHLWVEEAASERDYDGLGCPVHGSAYSTHSVWRPVQQDSRESRQIFENETRPLCPVHKRPASIVSSESMHTALYDDEIVTIDAEPKQEQREPIRASTSKHSKHSKRSKRSKHSKRSKSRSRHTFSQKSLNEEENLQKSEHPSQSGSRYSLPSDDNLSTRSYSTGISLTTTASEGYDYNSRATSLFNILKNFADKYPRFALFLAILIFAYFFMNQVDLTIAHIFESFIRFAYPASHYIAVTNEQFFARLARMATRSDEVMEAFYCDFARTWCERFELMCDVRCSFVEQTLQRIRKHPH</sequence>
<feature type="region of interest" description="Disordered" evidence="1">
    <location>
        <begin position="120"/>
        <end position="193"/>
    </location>
</feature>
<feature type="compositionally biased region" description="Basic residues" evidence="1">
    <location>
        <begin position="135"/>
        <end position="162"/>
    </location>
</feature>
<keyword evidence="2" id="KW-0472">Membrane</keyword>
<feature type="transmembrane region" description="Helical" evidence="2">
    <location>
        <begin position="233"/>
        <end position="250"/>
    </location>
</feature>
<dbReference type="EMBL" id="CATQJL010000001">
    <property type="protein sequence ID" value="CAJ0590721.1"/>
    <property type="molecule type" value="Genomic_DNA"/>
</dbReference>
<proteinExistence type="predicted"/>
<gene>
    <name evidence="3" type="ORF">CYNAS_LOCUS2704</name>
</gene>
<dbReference type="Proteomes" id="UP001176961">
    <property type="component" value="Unassembled WGS sequence"/>
</dbReference>
<feature type="compositionally biased region" description="Basic and acidic residues" evidence="1">
    <location>
        <begin position="121"/>
        <end position="131"/>
    </location>
</feature>
<organism evidence="3 4">
    <name type="scientific">Cylicocyclus nassatus</name>
    <name type="common">Nematode worm</name>
    <dbReference type="NCBI Taxonomy" id="53992"/>
    <lineage>
        <taxon>Eukaryota</taxon>
        <taxon>Metazoa</taxon>
        <taxon>Ecdysozoa</taxon>
        <taxon>Nematoda</taxon>
        <taxon>Chromadorea</taxon>
        <taxon>Rhabditida</taxon>
        <taxon>Rhabditina</taxon>
        <taxon>Rhabditomorpha</taxon>
        <taxon>Strongyloidea</taxon>
        <taxon>Strongylidae</taxon>
        <taxon>Cylicocyclus</taxon>
    </lineage>
</organism>
<evidence type="ECO:0000313" key="4">
    <source>
        <dbReference type="Proteomes" id="UP001176961"/>
    </source>
</evidence>
<evidence type="ECO:0000256" key="2">
    <source>
        <dbReference type="SAM" id="Phobius"/>
    </source>
</evidence>
<reference evidence="3" key="1">
    <citation type="submission" date="2023-07" db="EMBL/GenBank/DDBJ databases">
        <authorList>
            <consortium name="CYATHOMIX"/>
        </authorList>
    </citation>
    <scope>NUCLEOTIDE SEQUENCE</scope>
    <source>
        <strain evidence="3">N/A</strain>
    </source>
</reference>